<accession>A0ABU0YU79</accession>
<evidence type="ECO:0000313" key="2">
    <source>
        <dbReference type="EMBL" id="MDQ7251275.1"/>
    </source>
</evidence>
<organism evidence="2 3">
    <name type="scientific">Dongia sedimenti</name>
    <dbReference type="NCBI Taxonomy" id="3064282"/>
    <lineage>
        <taxon>Bacteria</taxon>
        <taxon>Pseudomonadati</taxon>
        <taxon>Pseudomonadota</taxon>
        <taxon>Alphaproteobacteria</taxon>
        <taxon>Rhodospirillales</taxon>
        <taxon>Dongiaceae</taxon>
        <taxon>Dongia</taxon>
    </lineage>
</organism>
<feature type="domain" description="TIR" evidence="1">
    <location>
        <begin position="163"/>
        <end position="300"/>
    </location>
</feature>
<dbReference type="InterPro" id="IPR035897">
    <property type="entry name" value="Toll_tir_struct_dom_sf"/>
</dbReference>
<protein>
    <submittedName>
        <fullName evidence="2">Toll/interleukin-1 receptor domain-containing protein</fullName>
    </submittedName>
</protein>
<dbReference type="InterPro" id="IPR000157">
    <property type="entry name" value="TIR_dom"/>
</dbReference>
<name>A0ABU0YU79_9PROT</name>
<comment type="caution">
    <text evidence="2">The sequence shown here is derived from an EMBL/GenBank/DDBJ whole genome shotgun (WGS) entry which is preliminary data.</text>
</comment>
<evidence type="ECO:0000259" key="1">
    <source>
        <dbReference type="PROSITE" id="PS50104"/>
    </source>
</evidence>
<dbReference type="PROSITE" id="PS50104">
    <property type="entry name" value="TIR"/>
    <property type="match status" value="1"/>
</dbReference>
<dbReference type="Gene3D" id="3.40.50.10140">
    <property type="entry name" value="Toll/interleukin-1 receptor homology (TIR) domain"/>
    <property type="match status" value="1"/>
</dbReference>
<reference evidence="3" key="1">
    <citation type="submission" date="2023-08" db="EMBL/GenBank/DDBJ databases">
        <title>Rhodospirillaceae gen. nov., a novel taxon isolated from the Yangtze River Yuezi River estuary sludge.</title>
        <authorList>
            <person name="Ruan L."/>
        </authorList>
    </citation>
    <scope>NUCLEOTIDE SEQUENCE [LARGE SCALE GENOMIC DNA]</scope>
    <source>
        <strain evidence="3">R-7</strain>
    </source>
</reference>
<keyword evidence="3" id="KW-1185">Reference proteome</keyword>
<dbReference type="Proteomes" id="UP001230156">
    <property type="component" value="Unassembled WGS sequence"/>
</dbReference>
<dbReference type="Pfam" id="PF13676">
    <property type="entry name" value="TIR_2"/>
    <property type="match status" value="1"/>
</dbReference>
<keyword evidence="2" id="KW-0675">Receptor</keyword>
<dbReference type="RefSeq" id="WP_379961490.1">
    <property type="nucleotide sequence ID" value="NZ_JAUYVI010000010.1"/>
</dbReference>
<dbReference type="EMBL" id="JAUYVI010000010">
    <property type="protein sequence ID" value="MDQ7251275.1"/>
    <property type="molecule type" value="Genomic_DNA"/>
</dbReference>
<gene>
    <name evidence="2" type="ORF">Q8A70_26555</name>
</gene>
<evidence type="ECO:0000313" key="3">
    <source>
        <dbReference type="Proteomes" id="UP001230156"/>
    </source>
</evidence>
<proteinExistence type="predicted"/>
<dbReference type="SUPFAM" id="SSF52200">
    <property type="entry name" value="Toll/Interleukin receptor TIR domain"/>
    <property type="match status" value="1"/>
</dbReference>
<sequence>MTADIILQLDCKGQRRCELVSGLPLDETVRLLVAAEPAAAAATHADAVQLHAGLRRELLRMGGIVAPARCGGKYLGTGSCMADHSPRDHNVLVVAEDGAEDFDLATADHFRRFASHELIPVAAANGRTVPSPSLARHIMLRHPPGHVAAAVPAILERARLGADAFRIFISYRHDDCATAANEIFHKLAEQRFAVFLDRFTVAPGEDFTARIMSELFDKSCLLVLETPNLGQSPWVHAEVATARSYRLGLLAIDLPHSRGIHRIGWRLDCRSEGHGNPLGRMGNLSAACLDRIADFVRGHVAALGARRRRWLRHTLRQAIHASGVNDLGESVAGHRIEAGGHRYCVGLSPRPPRAATFKRMADVGAQSREWPVLFGPLVHQLPGDAAVTDWLAGVSRVRAFDEGDMLRTMMRARSRPI</sequence>